<evidence type="ECO:0000259" key="2">
    <source>
        <dbReference type="Pfam" id="PF01321"/>
    </source>
</evidence>
<dbReference type="SUPFAM" id="SSF55920">
    <property type="entry name" value="Creatinase/aminopeptidase"/>
    <property type="match status" value="1"/>
</dbReference>
<sequence>MTAPHAVPRPRPHPVGARRRAALRALLAEAGLDALLVTDLVNVRYLTGFTGSNAAVLLDARGEEGTVLATDGRYTTQAGAEAPELRLLVERRCAPELLAITTAGRVGFDSAQVTVDAHDALAQAAGAVELVRAPGLVERLRAVKDAAEIDALRLACAAADAALAGAVADGVLAPGRSEREVARELEERMVAAGATGPSFETIVAAGANSAIPHHRPSDAPLAAGDLVTMDFGALVDGYHSDMTRTVLLGPPSPWQEEIYALVDAAAAAGRAALRPGVATSEIDAAARAVITEAGYGEHFVHPVGHGVGLVIHEAPAMSATATATLDAGMTVTVEPGVYLPGRGGVRIEDTLVVTESGADPLTASTRDLVVLG</sequence>
<keyword evidence="3" id="KW-0031">Aminopeptidase</keyword>
<feature type="domain" description="Creatinase N-terminal" evidence="2">
    <location>
        <begin position="19"/>
        <end position="143"/>
    </location>
</feature>
<dbReference type="InterPro" id="IPR029149">
    <property type="entry name" value="Creatin/AminoP/Spt16_N"/>
</dbReference>
<dbReference type="InterPro" id="IPR050659">
    <property type="entry name" value="Peptidase_M24B"/>
</dbReference>
<protein>
    <submittedName>
        <fullName evidence="3">Aminopeptidase P family protein</fullName>
        <ecNumber evidence="3">3.4.11.9</ecNumber>
    </submittedName>
</protein>
<evidence type="ECO:0000313" key="4">
    <source>
        <dbReference type="Proteomes" id="UP001385809"/>
    </source>
</evidence>
<comment type="caution">
    <text evidence="3">The sequence shown here is derived from an EMBL/GenBank/DDBJ whole genome shotgun (WGS) entry which is preliminary data.</text>
</comment>
<dbReference type="EC" id="3.4.11.9" evidence="3"/>
<name>A0ABU8MUE9_9PSEU</name>
<keyword evidence="3" id="KW-0645">Protease</keyword>
<dbReference type="PRINTS" id="PR00599">
    <property type="entry name" value="MAPEPTIDASE"/>
</dbReference>
<keyword evidence="3" id="KW-0378">Hydrolase</keyword>
<feature type="domain" description="Peptidase M24" evidence="1">
    <location>
        <begin position="151"/>
        <end position="355"/>
    </location>
</feature>
<evidence type="ECO:0000313" key="3">
    <source>
        <dbReference type="EMBL" id="MEJ2870187.1"/>
    </source>
</evidence>
<dbReference type="CDD" id="cd01092">
    <property type="entry name" value="APP-like"/>
    <property type="match status" value="1"/>
</dbReference>
<dbReference type="RefSeq" id="WP_337696753.1">
    <property type="nucleotide sequence ID" value="NZ_JBBEGN010000011.1"/>
</dbReference>
<dbReference type="InterPro" id="IPR001714">
    <property type="entry name" value="Pept_M24_MAP"/>
</dbReference>
<dbReference type="GO" id="GO:0004177">
    <property type="term" value="F:aminopeptidase activity"/>
    <property type="evidence" value="ECO:0007669"/>
    <property type="project" value="UniProtKB-KW"/>
</dbReference>
<dbReference type="SUPFAM" id="SSF53092">
    <property type="entry name" value="Creatinase/prolidase N-terminal domain"/>
    <property type="match status" value="1"/>
</dbReference>
<dbReference type="Gene3D" id="3.90.230.10">
    <property type="entry name" value="Creatinase/methionine aminopeptidase superfamily"/>
    <property type="match status" value="1"/>
</dbReference>
<evidence type="ECO:0000259" key="1">
    <source>
        <dbReference type="Pfam" id="PF00557"/>
    </source>
</evidence>
<organism evidence="3 4">
    <name type="scientific">Actinomycetospora aurantiaca</name>
    <dbReference type="NCBI Taxonomy" id="3129233"/>
    <lineage>
        <taxon>Bacteria</taxon>
        <taxon>Bacillati</taxon>
        <taxon>Actinomycetota</taxon>
        <taxon>Actinomycetes</taxon>
        <taxon>Pseudonocardiales</taxon>
        <taxon>Pseudonocardiaceae</taxon>
        <taxon>Actinomycetospora</taxon>
    </lineage>
</organism>
<accession>A0ABU8MUE9</accession>
<dbReference type="PANTHER" id="PTHR46112:SF8">
    <property type="entry name" value="CYTOPLASMIC PEPTIDASE PEPQ-RELATED"/>
    <property type="match status" value="1"/>
</dbReference>
<dbReference type="InterPro" id="IPR000587">
    <property type="entry name" value="Creatinase_N"/>
</dbReference>
<dbReference type="InterPro" id="IPR000994">
    <property type="entry name" value="Pept_M24"/>
</dbReference>
<dbReference type="Gene3D" id="3.40.350.10">
    <property type="entry name" value="Creatinase/prolidase N-terminal domain"/>
    <property type="match status" value="1"/>
</dbReference>
<dbReference type="EMBL" id="JBBEGN010000011">
    <property type="protein sequence ID" value="MEJ2870187.1"/>
    <property type="molecule type" value="Genomic_DNA"/>
</dbReference>
<dbReference type="PANTHER" id="PTHR46112">
    <property type="entry name" value="AMINOPEPTIDASE"/>
    <property type="match status" value="1"/>
</dbReference>
<proteinExistence type="predicted"/>
<dbReference type="Pfam" id="PF01321">
    <property type="entry name" value="Creatinase_N"/>
    <property type="match status" value="1"/>
</dbReference>
<dbReference type="Proteomes" id="UP001385809">
    <property type="component" value="Unassembled WGS sequence"/>
</dbReference>
<keyword evidence="4" id="KW-1185">Reference proteome</keyword>
<reference evidence="3 4" key="1">
    <citation type="submission" date="2024-03" db="EMBL/GenBank/DDBJ databases">
        <title>Actinomycetospora sp. OC33-EN08, a novel actinomycete isolated from wild orchid (Aerides multiflora).</title>
        <authorList>
            <person name="Suriyachadkun C."/>
        </authorList>
    </citation>
    <scope>NUCLEOTIDE SEQUENCE [LARGE SCALE GENOMIC DNA]</scope>
    <source>
        <strain evidence="3 4">OC33-EN08</strain>
    </source>
</reference>
<gene>
    <name evidence="3" type="ORF">WCD74_20625</name>
</gene>
<dbReference type="Pfam" id="PF00557">
    <property type="entry name" value="Peptidase_M24"/>
    <property type="match status" value="1"/>
</dbReference>
<dbReference type="InterPro" id="IPR036005">
    <property type="entry name" value="Creatinase/aminopeptidase-like"/>
</dbReference>